<evidence type="ECO:0000256" key="1">
    <source>
        <dbReference type="SAM" id="MobiDB-lite"/>
    </source>
</evidence>
<proteinExistence type="predicted"/>
<keyword evidence="2" id="KW-1133">Transmembrane helix</keyword>
<evidence type="ECO:0000313" key="3">
    <source>
        <dbReference type="EMBL" id="CAC5419368.1"/>
    </source>
</evidence>
<keyword evidence="2" id="KW-0812">Transmembrane</keyword>
<evidence type="ECO:0000313" key="4">
    <source>
        <dbReference type="Proteomes" id="UP000507470"/>
    </source>
</evidence>
<feature type="region of interest" description="Disordered" evidence="1">
    <location>
        <begin position="202"/>
        <end position="228"/>
    </location>
</feature>
<dbReference type="AlphaFoldDB" id="A0A6J8EGE3"/>
<dbReference type="EMBL" id="CACVKT020009028">
    <property type="protein sequence ID" value="CAC5419368.1"/>
    <property type="molecule type" value="Genomic_DNA"/>
</dbReference>
<reference evidence="3 4" key="1">
    <citation type="submission" date="2020-06" db="EMBL/GenBank/DDBJ databases">
        <authorList>
            <person name="Li R."/>
            <person name="Bekaert M."/>
        </authorList>
    </citation>
    <scope>NUCLEOTIDE SEQUENCE [LARGE SCALE GENOMIC DNA]</scope>
    <source>
        <strain evidence="4">wild</strain>
    </source>
</reference>
<organism evidence="3 4">
    <name type="scientific">Mytilus coruscus</name>
    <name type="common">Sea mussel</name>
    <dbReference type="NCBI Taxonomy" id="42192"/>
    <lineage>
        <taxon>Eukaryota</taxon>
        <taxon>Metazoa</taxon>
        <taxon>Spiralia</taxon>
        <taxon>Lophotrochozoa</taxon>
        <taxon>Mollusca</taxon>
        <taxon>Bivalvia</taxon>
        <taxon>Autobranchia</taxon>
        <taxon>Pteriomorphia</taxon>
        <taxon>Mytilida</taxon>
        <taxon>Mytiloidea</taxon>
        <taxon>Mytilidae</taxon>
        <taxon>Mytilinae</taxon>
        <taxon>Mytilus</taxon>
    </lineage>
</organism>
<gene>
    <name evidence="3" type="ORF">MCOR_51718</name>
</gene>
<sequence length="341" mass="38688">MSTGYDDIMNDNFFKYSSRFDCIMKTLLQLLTIFALKCIVTTRILPHSCKVRPSIGCNTLTKCSLHVTFHLSQPLIKGEYLIYWRINGTKTNSNFTEVEYKGPCMSPSVCAQEVKATLKLPRTTEAYGMYTVKLYSDREQVLCSTPVCKNCIIDDQQEDEEQTVSTDITRNVYIYIVTGSVAMLMTVIISCTIVLHVVRKKERRPIQTPTRPTSTISDDQVSSDEASTAVSNHTYASVQLSGPSRYQGLLSRNISRHHYNNPTFQDIQDESAGDSAFASTLTILSSDQNEDQQTERTEEPQLTRIPINILVSRLEEIQTNQSLPNLVVHDYQNIKRTRRLT</sequence>
<name>A0A6J8EGE3_MYTCO</name>
<dbReference type="OrthoDB" id="6100483at2759"/>
<keyword evidence="4" id="KW-1185">Reference proteome</keyword>
<feature type="compositionally biased region" description="Polar residues" evidence="1">
    <location>
        <begin position="207"/>
        <end position="228"/>
    </location>
</feature>
<keyword evidence="2" id="KW-0472">Membrane</keyword>
<protein>
    <submittedName>
        <fullName evidence="3">Uncharacterized protein</fullName>
    </submittedName>
</protein>
<accession>A0A6J8EGE3</accession>
<feature type="transmembrane region" description="Helical" evidence="2">
    <location>
        <begin position="172"/>
        <end position="198"/>
    </location>
</feature>
<dbReference type="Proteomes" id="UP000507470">
    <property type="component" value="Unassembled WGS sequence"/>
</dbReference>
<evidence type="ECO:0000256" key="2">
    <source>
        <dbReference type="SAM" id="Phobius"/>
    </source>
</evidence>